<sequence>MFDHCKRTNLFYNPGICLHIAEKICVKLGNQMHIGREYP</sequence>
<organism evidence="1">
    <name type="scientific">Rhizophora mucronata</name>
    <name type="common">Asiatic mangrove</name>
    <dbReference type="NCBI Taxonomy" id="61149"/>
    <lineage>
        <taxon>Eukaryota</taxon>
        <taxon>Viridiplantae</taxon>
        <taxon>Streptophyta</taxon>
        <taxon>Embryophyta</taxon>
        <taxon>Tracheophyta</taxon>
        <taxon>Spermatophyta</taxon>
        <taxon>Magnoliopsida</taxon>
        <taxon>eudicotyledons</taxon>
        <taxon>Gunneridae</taxon>
        <taxon>Pentapetalae</taxon>
        <taxon>rosids</taxon>
        <taxon>fabids</taxon>
        <taxon>Malpighiales</taxon>
        <taxon>Rhizophoraceae</taxon>
        <taxon>Rhizophora</taxon>
    </lineage>
</organism>
<accession>A0A2P2PX81</accession>
<name>A0A2P2PX81_RHIMU</name>
<reference evidence="1" key="1">
    <citation type="submission" date="2018-02" db="EMBL/GenBank/DDBJ databases">
        <title>Rhizophora mucronata_Transcriptome.</title>
        <authorList>
            <person name="Meera S.P."/>
            <person name="Sreeshan A."/>
            <person name="Augustine A."/>
        </authorList>
    </citation>
    <scope>NUCLEOTIDE SEQUENCE</scope>
    <source>
        <tissue evidence="1">Leaf</tissue>
    </source>
</reference>
<dbReference type="EMBL" id="GGEC01078769">
    <property type="protein sequence ID" value="MBX59253.1"/>
    <property type="molecule type" value="Transcribed_RNA"/>
</dbReference>
<dbReference type="AlphaFoldDB" id="A0A2P2PX81"/>
<proteinExistence type="predicted"/>
<evidence type="ECO:0000313" key="1">
    <source>
        <dbReference type="EMBL" id="MBX59253.1"/>
    </source>
</evidence>
<protein>
    <submittedName>
        <fullName evidence="1">Uncharacterized protein</fullName>
    </submittedName>
</protein>